<feature type="non-terminal residue" evidence="1">
    <location>
        <position position="1"/>
    </location>
</feature>
<dbReference type="AlphaFoldDB" id="A0A8S2ECW5"/>
<dbReference type="Proteomes" id="UP000677228">
    <property type="component" value="Unassembled WGS sequence"/>
</dbReference>
<accession>A0A8S2ECW5</accession>
<organism evidence="1 3">
    <name type="scientific">Didymodactylos carnosus</name>
    <dbReference type="NCBI Taxonomy" id="1234261"/>
    <lineage>
        <taxon>Eukaryota</taxon>
        <taxon>Metazoa</taxon>
        <taxon>Spiralia</taxon>
        <taxon>Gnathifera</taxon>
        <taxon>Rotifera</taxon>
        <taxon>Eurotatoria</taxon>
        <taxon>Bdelloidea</taxon>
        <taxon>Philodinida</taxon>
        <taxon>Philodinidae</taxon>
        <taxon>Didymodactylos</taxon>
    </lineage>
</organism>
<dbReference type="EMBL" id="CAJNOK010012932">
    <property type="protein sequence ID" value="CAF1174426.1"/>
    <property type="molecule type" value="Genomic_DNA"/>
</dbReference>
<evidence type="ECO:0000313" key="2">
    <source>
        <dbReference type="EMBL" id="CAF3985711.1"/>
    </source>
</evidence>
<name>A0A8S2ECW5_9BILA</name>
<dbReference type="Proteomes" id="UP000682733">
    <property type="component" value="Unassembled WGS sequence"/>
</dbReference>
<reference evidence="1" key="1">
    <citation type="submission" date="2021-02" db="EMBL/GenBank/DDBJ databases">
        <authorList>
            <person name="Nowell W R."/>
        </authorList>
    </citation>
    <scope>NUCLEOTIDE SEQUENCE</scope>
</reference>
<comment type="caution">
    <text evidence="1">The sequence shown here is derived from an EMBL/GenBank/DDBJ whole genome shotgun (WGS) entry which is preliminary data.</text>
</comment>
<proteinExistence type="predicted"/>
<sequence>GFISGSFVEGQGYANHLRKDEQMQDIDIIIEVGELDSNDQLILIPNVPGFSTRPILYEQIKTTYMHFIPKRSGKTPEKSQEIEFRYLFSAIELILAKRRTYAQQILNVLWMCETIDLNTYDSEDILCKNLSKQWIDYAKVMIKPLPAYDIEGNATIQPNLLESLNNLTNVQTAIERVLPLIPNKRDDSELKLHLPRTVTDNHPNGPNIIHHVAESC</sequence>
<evidence type="ECO:0000313" key="1">
    <source>
        <dbReference type="EMBL" id="CAF1174426.1"/>
    </source>
</evidence>
<gene>
    <name evidence="1" type="ORF">OVA965_LOCUS22736</name>
    <name evidence="2" type="ORF">TMI583_LOCUS23455</name>
</gene>
<protein>
    <submittedName>
        <fullName evidence="1">Uncharacterized protein</fullName>
    </submittedName>
</protein>
<dbReference type="EMBL" id="CAJOBA010034459">
    <property type="protein sequence ID" value="CAF3985711.1"/>
    <property type="molecule type" value="Genomic_DNA"/>
</dbReference>
<evidence type="ECO:0000313" key="3">
    <source>
        <dbReference type="Proteomes" id="UP000677228"/>
    </source>
</evidence>